<feature type="compositionally biased region" description="Polar residues" evidence="1">
    <location>
        <begin position="51"/>
        <end position="60"/>
    </location>
</feature>
<organism evidence="2 3">
    <name type="scientific">Pyrus ussuriensis x Pyrus communis</name>
    <dbReference type="NCBI Taxonomy" id="2448454"/>
    <lineage>
        <taxon>Eukaryota</taxon>
        <taxon>Viridiplantae</taxon>
        <taxon>Streptophyta</taxon>
        <taxon>Embryophyta</taxon>
        <taxon>Tracheophyta</taxon>
        <taxon>Spermatophyta</taxon>
        <taxon>Magnoliopsida</taxon>
        <taxon>eudicotyledons</taxon>
        <taxon>Gunneridae</taxon>
        <taxon>Pentapetalae</taxon>
        <taxon>rosids</taxon>
        <taxon>fabids</taxon>
        <taxon>Rosales</taxon>
        <taxon>Rosaceae</taxon>
        <taxon>Amygdaloideae</taxon>
        <taxon>Maleae</taxon>
        <taxon>Pyrus</taxon>
    </lineage>
</organism>
<feature type="region of interest" description="Disordered" evidence="1">
    <location>
        <begin position="13"/>
        <end position="135"/>
    </location>
</feature>
<gene>
    <name evidence="2" type="ORF">D8674_000843</name>
</gene>
<sequence>MNTDKKRFHYQLEKEAQASGVSIGQSIGIDIPPPRPRRKPSNPYPRKSSSAPSTWATSYAGTKDGRSLSSASSSHCKRVVNLEIKPLHERPMRKEVSKNTENQDGNSSDVFTLRREDHSSSVSSANNNAIPSQVALGNPGTYREFEPSVKGVITQHATNESHVTMKRKENPHMHTMYAKRIAEGNGTSEALESGNTNSAFHKKFFQGEKAGHQNCAFHYNLEDFESFTCSSSTFSSLIVSSLLQNPAVHAAVAFWPYANAKDWKDPPSMASIAAATLTAATAWWAAHGLRPPVSMTRVPVPLMDSGQAPPTKIERGENSLRIPSLRDQQSDPKHSEAVEAHHSALKSPTMPNSDDDMDIASTEEIHDSNNAKKTGLPFLVWFQHTFRQWSRDRCVKEA</sequence>
<evidence type="ECO:0000313" key="2">
    <source>
        <dbReference type="EMBL" id="KAB2597923.1"/>
    </source>
</evidence>
<name>A0A5N5F583_9ROSA</name>
<feature type="compositionally biased region" description="Basic and acidic residues" evidence="1">
    <location>
        <begin position="85"/>
        <end position="98"/>
    </location>
</feature>
<dbReference type="Proteomes" id="UP000327157">
    <property type="component" value="Chromosome 1"/>
</dbReference>
<protein>
    <submittedName>
        <fullName evidence="2">Protein CCA1-like</fullName>
    </submittedName>
</protein>
<feature type="compositionally biased region" description="Basic and acidic residues" evidence="1">
    <location>
        <begin position="328"/>
        <end position="342"/>
    </location>
</feature>
<comment type="caution">
    <text evidence="2">The sequence shown here is derived from an EMBL/GenBank/DDBJ whole genome shotgun (WGS) entry which is preliminary data.</text>
</comment>
<reference evidence="2 3" key="1">
    <citation type="submission" date="2019-09" db="EMBL/GenBank/DDBJ databases">
        <authorList>
            <person name="Ou C."/>
        </authorList>
    </citation>
    <scope>NUCLEOTIDE SEQUENCE [LARGE SCALE GENOMIC DNA]</scope>
    <source>
        <strain evidence="2">S2</strain>
        <tissue evidence="2">Leaf</tissue>
    </source>
</reference>
<keyword evidence="3" id="KW-1185">Reference proteome</keyword>
<feature type="compositionally biased region" description="Low complexity" evidence="1">
    <location>
        <begin position="120"/>
        <end position="129"/>
    </location>
</feature>
<accession>A0A5N5F583</accession>
<dbReference type="OrthoDB" id="118550at2759"/>
<proteinExistence type="predicted"/>
<feature type="region of interest" description="Disordered" evidence="1">
    <location>
        <begin position="303"/>
        <end position="358"/>
    </location>
</feature>
<reference evidence="2 3" key="3">
    <citation type="submission" date="2019-11" db="EMBL/GenBank/DDBJ databases">
        <title>A de novo genome assembly of a pear dwarfing rootstock.</title>
        <authorList>
            <person name="Wang F."/>
            <person name="Wang J."/>
            <person name="Li S."/>
            <person name="Zhang Y."/>
            <person name="Fang M."/>
            <person name="Ma L."/>
            <person name="Zhao Y."/>
            <person name="Jiang S."/>
        </authorList>
    </citation>
    <scope>NUCLEOTIDE SEQUENCE [LARGE SCALE GENOMIC DNA]</scope>
    <source>
        <strain evidence="2">S2</strain>
        <tissue evidence="2">Leaf</tissue>
    </source>
</reference>
<evidence type="ECO:0000256" key="1">
    <source>
        <dbReference type="SAM" id="MobiDB-lite"/>
    </source>
</evidence>
<reference evidence="3" key="2">
    <citation type="submission" date="2019-10" db="EMBL/GenBank/DDBJ databases">
        <title>A de novo genome assembly of a pear dwarfing rootstock.</title>
        <authorList>
            <person name="Wang F."/>
            <person name="Wang J."/>
            <person name="Li S."/>
            <person name="Zhang Y."/>
            <person name="Fang M."/>
            <person name="Ma L."/>
            <person name="Zhao Y."/>
            <person name="Jiang S."/>
        </authorList>
    </citation>
    <scope>NUCLEOTIDE SEQUENCE [LARGE SCALE GENOMIC DNA]</scope>
</reference>
<dbReference type="EMBL" id="SMOL01000768">
    <property type="protein sequence ID" value="KAB2597923.1"/>
    <property type="molecule type" value="Genomic_DNA"/>
</dbReference>
<feature type="compositionally biased region" description="Polar residues" evidence="1">
    <location>
        <begin position="99"/>
        <end position="110"/>
    </location>
</feature>
<evidence type="ECO:0000313" key="3">
    <source>
        <dbReference type="Proteomes" id="UP000327157"/>
    </source>
</evidence>
<dbReference type="AlphaFoldDB" id="A0A5N5F583"/>